<keyword evidence="3" id="KW-1185">Reference proteome</keyword>
<reference evidence="2 3" key="1">
    <citation type="submission" date="2024-09" db="EMBL/GenBank/DDBJ databases">
        <title>Chromosome-scale assembly of Riccia fluitans.</title>
        <authorList>
            <person name="Paukszto L."/>
            <person name="Sawicki J."/>
            <person name="Karawczyk K."/>
            <person name="Piernik-Szablinska J."/>
            <person name="Szczecinska M."/>
            <person name="Mazdziarz M."/>
        </authorList>
    </citation>
    <scope>NUCLEOTIDE SEQUENCE [LARGE SCALE GENOMIC DNA]</scope>
    <source>
        <strain evidence="2">Rf_01</strain>
        <tissue evidence="2">Aerial parts of the thallus</tissue>
    </source>
</reference>
<gene>
    <name evidence="2" type="ORF">R1flu_017966</name>
</gene>
<dbReference type="InterPro" id="IPR045163">
    <property type="entry name" value="Focadhesin/RST1"/>
</dbReference>
<sequence length="1926" mass="212409">MASQSGGPYSAFYEKLQLPHALVQRYAVSSIFQRLKSGPAHSDLTSPIGQEAFTRCLTSVQPAVVDQTVKEICNLCREGKLPVERGLQELQSALDSVGPESVGGVVNGIGYLCRLFIQNVQEGTAFTGKSGDILGVGYHPLVKTFQMRQEVHQHILQQVNAIFTQAYPKRPNITLQFLQPFITFILMQSLASSSNVLFARDLHGQLSFMTFASHSHGRILLKMLISCIQFYPTDTFQDCEVVLGASKELVSALEKIAEQTEVSQIKHVEELGLQLLSMIVGSCHELLSRGYSFYHFLLLIRRVMTCLRRLSTDISHTSYMNMVSLAHMLVLVDSEQEQLLLLDLGLRWLEDFQAKGKALVGPASLFWLFPSVHVMSYPSVAVKSAAVKLLHTLERNARSSGSLWSQPAFVRADLFSEELSWGDQLLAVVVFRLVQAIWTEQRITAKWIYSLIGISTLESGREENWFTCLSAYLRSTIHRNTDVNSASQPLQQSKGLLASLCIVVTVCLMHPNAKIALAASECLALIGKVEAIWGVSLLPAVLFCLRFRGKFAELDIPNVQLGLLKAVPSLGCHSTTLPLVIQALQPMLNPKSNVCAQSTAVRVLCKTWELTDRAFPYLQKMLRPEDIRHGFEQAELLHSRAACIRDISEKDPDRGVDIVLSVQACIESSDPIVLSLGLQSLAVLCKEDVIDFYTAWMVISKFFRKIPSNPTVLQSLCMLLRYGALDAAAYPEMALDVLQILWNAASFEENLKKEDPYFNARSSALRGILSYEVEDLETICPDKRSRLVEFLLSETSTDVLPVCEELVGKVVLHEHRERHRGQREAKAATSKLEKLLKALPGALNSAVTSPALGKLVNFISEYPGSALLCLSLPAPEKTLSQTKREYQKALKAWQATHERIFLETAEHLQLNRNLIVAILAVHSWCSFISRWLPSLSLVYEAENPTSTSEENTEKAAKYLMKMFRTSCEEGVPRVAESATLALAALCKVLPVSSHGIAQEISMFLEARLLQDGHEHMQWSATLALGVVATCLHATDWKRKSEVVHILLKHAGASDRGIIRGACGLALGLISQGLLRGDGGSHSLAGLAGVSRQRELEMLVHIVLNLVQLISEACPPARSPLGSFLSLLRSEVIAKERLSSNFTPEKGPKLEGDDFWAVVGLVWGLGSSVTGLEQLCCPSLVSALTGLMISWVSGFYEDEQKEFGSVKSLDQKSISESSLAAGACLALATCVSVSSRLEILPEDVNSILQKVHCLVQFVTDPEKSAVSESWPSPLFAALNIGAGNVVATFLQDGSHSLQLESIKSLLSCMQLCVRDARLGTWSQLGAAVGIANVLGAGAAMVNLDIPSHRVQGSHLSNKFPVGGGQQQTVNRPLLHEAIFEDSALNIITNLLEISKEDPDSRLKSHAGWALALIYNSYNRGVEIEERQSRTSNDVSSSLSGPSPSQSLYYMRGLQDFSEDSALRLMCSKLIDHDSTAASSSLLPQTIVSLFRCLEKAPRLPAMDWGGLVRRFFRCGLASLKTKNETIESNAPRETGIFNTGKEIRQQCLLFSISHAKQVPALSSFLDELCELSRLGTLEFPLRNLLMTKLAQLQRIFSHLRFKQLLIDVQDYACNPSGLGGSLLEDVVEDEILRISFRANVWKGLISFFQDSSFEQSDNAAEVTSWLEECMTVLIRMLHSSPWSNNAPAASSEASELVAEEWSAAITCLQKTRRSWLLEAFEVQVSKVQESRDVTDRCMKAVYTRCQLVAAGCLPVTELKSSRTWITNQRPSGLLVDVSWAVKGATLEERREWLLDMLDTALISSFPITALILLGLLATCWSTNAILLPLNPTWAFQNLPLSLPSVLSQPGWAATLEGFVYRFPEVLDRLSAMVDNGELQSTYVVDEVLPASGLTSVLRRTCVGLKRYLPVETRLKLANLTIKAIWTT</sequence>
<protein>
    <recommendedName>
        <fullName evidence="1">DUF3730 domain-containing protein</fullName>
    </recommendedName>
</protein>
<dbReference type="Gene3D" id="1.25.10.10">
    <property type="entry name" value="Leucine-rich Repeat Variant"/>
    <property type="match status" value="1"/>
</dbReference>
<organism evidence="2 3">
    <name type="scientific">Riccia fluitans</name>
    <dbReference type="NCBI Taxonomy" id="41844"/>
    <lineage>
        <taxon>Eukaryota</taxon>
        <taxon>Viridiplantae</taxon>
        <taxon>Streptophyta</taxon>
        <taxon>Embryophyta</taxon>
        <taxon>Marchantiophyta</taxon>
        <taxon>Marchantiopsida</taxon>
        <taxon>Marchantiidae</taxon>
        <taxon>Marchantiales</taxon>
        <taxon>Ricciaceae</taxon>
        <taxon>Riccia</taxon>
    </lineage>
</organism>
<dbReference type="InterPro" id="IPR011989">
    <property type="entry name" value="ARM-like"/>
</dbReference>
<dbReference type="SUPFAM" id="SSF48371">
    <property type="entry name" value="ARM repeat"/>
    <property type="match status" value="3"/>
</dbReference>
<dbReference type="Pfam" id="PF12530">
    <property type="entry name" value="DUF3730"/>
    <property type="match status" value="1"/>
</dbReference>
<feature type="domain" description="DUF3730" evidence="1">
    <location>
        <begin position="557"/>
        <end position="749"/>
    </location>
</feature>
<name>A0ABD1ZEG9_9MARC</name>
<dbReference type="Proteomes" id="UP001605036">
    <property type="component" value="Unassembled WGS sequence"/>
</dbReference>
<evidence type="ECO:0000259" key="1">
    <source>
        <dbReference type="Pfam" id="PF12530"/>
    </source>
</evidence>
<dbReference type="PANTHER" id="PTHR16212">
    <property type="entry name" value="FOCADHESIN FAMILY MEMBER"/>
    <property type="match status" value="1"/>
</dbReference>
<dbReference type="EMBL" id="JBHFFA010000001">
    <property type="protein sequence ID" value="KAL2649838.1"/>
    <property type="molecule type" value="Genomic_DNA"/>
</dbReference>
<proteinExistence type="predicted"/>
<dbReference type="InterPro" id="IPR016024">
    <property type="entry name" value="ARM-type_fold"/>
</dbReference>
<evidence type="ECO:0000313" key="2">
    <source>
        <dbReference type="EMBL" id="KAL2649838.1"/>
    </source>
</evidence>
<dbReference type="InterPro" id="IPR022542">
    <property type="entry name" value="FOCAD/RST1_DUF3730"/>
</dbReference>
<dbReference type="PANTHER" id="PTHR16212:SF4">
    <property type="entry name" value="FOCADHESIN"/>
    <property type="match status" value="1"/>
</dbReference>
<evidence type="ECO:0000313" key="3">
    <source>
        <dbReference type="Proteomes" id="UP001605036"/>
    </source>
</evidence>
<comment type="caution">
    <text evidence="2">The sequence shown here is derived from an EMBL/GenBank/DDBJ whole genome shotgun (WGS) entry which is preliminary data.</text>
</comment>
<accession>A0ABD1ZEG9</accession>